<proteinExistence type="predicted"/>
<gene>
    <name evidence="1" type="ORF">CALMAC_LOCUS19234</name>
</gene>
<protein>
    <submittedName>
        <fullName evidence="1">Uncharacterized protein</fullName>
    </submittedName>
</protein>
<evidence type="ECO:0000313" key="2">
    <source>
        <dbReference type="Proteomes" id="UP000410492"/>
    </source>
</evidence>
<dbReference type="Proteomes" id="UP000410492">
    <property type="component" value="Unassembled WGS sequence"/>
</dbReference>
<dbReference type="EMBL" id="CAACVG010013556">
    <property type="protein sequence ID" value="VEN61971.1"/>
    <property type="molecule type" value="Genomic_DNA"/>
</dbReference>
<sequence length="137" mass="16145">MVVAKFVYIYKQDLGIFAFKTHFFAIDTVKLFNIYLDIHFYIITTIAKDIGIDNSSAKNVFSLKRRSTRLGLKNIFAFLVQQINNFNITIYLQYTVLKYIAYCVSSTYSFTHNLIKKYCLVSYTYTLTLHLDWDIKN</sequence>
<dbReference type="AlphaFoldDB" id="A0A653DP00"/>
<accession>A0A653DP00</accession>
<organism evidence="1 2">
    <name type="scientific">Callosobruchus maculatus</name>
    <name type="common">Southern cowpea weevil</name>
    <name type="synonym">Pulse bruchid</name>
    <dbReference type="NCBI Taxonomy" id="64391"/>
    <lineage>
        <taxon>Eukaryota</taxon>
        <taxon>Metazoa</taxon>
        <taxon>Ecdysozoa</taxon>
        <taxon>Arthropoda</taxon>
        <taxon>Hexapoda</taxon>
        <taxon>Insecta</taxon>
        <taxon>Pterygota</taxon>
        <taxon>Neoptera</taxon>
        <taxon>Endopterygota</taxon>
        <taxon>Coleoptera</taxon>
        <taxon>Polyphaga</taxon>
        <taxon>Cucujiformia</taxon>
        <taxon>Chrysomeloidea</taxon>
        <taxon>Chrysomelidae</taxon>
        <taxon>Bruchinae</taxon>
        <taxon>Bruchini</taxon>
        <taxon>Callosobruchus</taxon>
    </lineage>
</organism>
<evidence type="ECO:0000313" key="1">
    <source>
        <dbReference type="EMBL" id="VEN61971.1"/>
    </source>
</evidence>
<dbReference type="OrthoDB" id="6572480at2759"/>
<keyword evidence="2" id="KW-1185">Reference proteome</keyword>
<name>A0A653DP00_CALMS</name>
<reference evidence="1 2" key="1">
    <citation type="submission" date="2019-01" db="EMBL/GenBank/DDBJ databases">
        <authorList>
            <person name="Sayadi A."/>
        </authorList>
    </citation>
    <scope>NUCLEOTIDE SEQUENCE [LARGE SCALE GENOMIC DNA]</scope>
</reference>